<feature type="domain" description="Ricin B lectin" evidence="4">
    <location>
        <begin position="172"/>
        <end position="232"/>
    </location>
</feature>
<keyword evidence="7" id="KW-1185">Reference proteome</keyword>
<dbReference type="Pfam" id="PF00652">
    <property type="entry name" value="Ricin_B_lectin"/>
    <property type="match status" value="1"/>
</dbReference>
<dbReference type="Gene3D" id="2.80.10.50">
    <property type="match status" value="1"/>
</dbReference>
<feature type="domain" description="Galactosyltransferase C-terminal" evidence="5">
    <location>
        <begin position="6"/>
        <end position="64"/>
    </location>
</feature>
<dbReference type="PROSITE" id="PS50231">
    <property type="entry name" value="RICIN_B_LECTIN"/>
    <property type="match status" value="1"/>
</dbReference>
<evidence type="ECO:0000256" key="3">
    <source>
        <dbReference type="ARBA" id="ARBA00023157"/>
    </source>
</evidence>
<dbReference type="InterPro" id="IPR000772">
    <property type="entry name" value="Ricin_B_lectin"/>
</dbReference>
<name>A0A8T2N2M1_9TELE</name>
<dbReference type="InterPro" id="IPR027791">
    <property type="entry name" value="Galactosyl_T_C"/>
</dbReference>
<dbReference type="FunFam" id="3.90.550.10:FF:000195">
    <property type="entry name" value="Polypeptide N-acetylgalactosaminyltransferase like 6"/>
    <property type="match status" value="1"/>
</dbReference>
<dbReference type="GO" id="GO:0030246">
    <property type="term" value="F:carbohydrate binding"/>
    <property type="evidence" value="ECO:0007669"/>
    <property type="project" value="UniProtKB-KW"/>
</dbReference>
<dbReference type="Proteomes" id="UP000824540">
    <property type="component" value="Unassembled WGS sequence"/>
</dbReference>
<evidence type="ECO:0000259" key="5">
    <source>
        <dbReference type="Pfam" id="PF02709"/>
    </source>
</evidence>
<comment type="caution">
    <text evidence="6">The sequence shown here is derived from an EMBL/GenBank/DDBJ whole genome shotgun (WGS) entry which is preliminary data.</text>
</comment>
<organism evidence="6 7">
    <name type="scientific">Albula glossodonta</name>
    <name type="common">roundjaw bonefish</name>
    <dbReference type="NCBI Taxonomy" id="121402"/>
    <lineage>
        <taxon>Eukaryota</taxon>
        <taxon>Metazoa</taxon>
        <taxon>Chordata</taxon>
        <taxon>Craniata</taxon>
        <taxon>Vertebrata</taxon>
        <taxon>Euteleostomi</taxon>
        <taxon>Actinopterygii</taxon>
        <taxon>Neopterygii</taxon>
        <taxon>Teleostei</taxon>
        <taxon>Albuliformes</taxon>
        <taxon>Albulidae</taxon>
        <taxon>Albula</taxon>
    </lineage>
</organism>
<keyword evidence="3" id="KW-1015">Disulfide bond</keyword>
<dbReference type="GO" id="GO:0006493">
    <property type="term" value="P:protein O-linked glycosylation"/>
    <property type="evidence" value="ECO:0007669"/>
    <property type="project" value="TreeGrafter"/>
</dbReference>
<dbReference type="InterPro" id="IPR029044">
    <property type="entry name" value="Nucleotide-diphossugar_trans"/>
</dbReference>
<evidence type="ECO:0000256" key="1">
    <source>
        <dbReference type="ARBA" id="ARBA00022679"/>
    </source>
</evidence>
<dbReference type="PANTHER" id="PTHR11675:SF63">
    <property type="entry name" value="POLYPEPTIDE N-ACETYLGALACTOSAMINYLTRANSFERASE"/>
    <property type="match status" value="1"/>
</dbReference>
<keyword evidence="2" id="KW-0430">Lectin</keyword>
<dbReference type="EMBL" id="JAFBMS010000153">
    <property type="protein sequence ID" value="KAG9334334.1"/>
    <property type="molecule type" value="Genomic_DNA"/>
</dbReference>
<evidence type="ECO:0000259" key="4">
    <source>
        <dbReference type="Pfam" id="PF00652"/>
    </source>
</evidence>
<sequence>MWIFRRSPTMAGGLFAMERKYFNDLGQYDSGMDIWGGENLEISFRIWMCGGQLLIIPCSRVGHIFRKRRPYGSPGGQDTMAHNSLRLAHVWMDEYKEQYFALRPELRTRSYGDISERLAVRKRLQCRSFKWYLDTIYPEMQVSAPHNKAQQPVFVNKALRRPKVLQRGRIRSSDPPRLMKCHGSGGSQQWTLGKSNRLYQVSVGQCLAVVDPLSHKGYVAMAICDGSQSQQWQLQE</sequence>
<dbReference type="SUPFAM" id="SSF50370">
    <property type="entry name" value="Ricin B-like lectins"/>
    <property type="match status" value="1"/>
</dbReference>
<keyword evidence="1" id="KW-0808">Transferase</keyword>
<protein>
    <recommendedName>
        <fullName evidence="8">Polypeptide N-acetylgalactosaminyltransferase 11</fullName>
    </recommendedName>
</protein>
<proteinExistence type="predicted"/>
<dbReference type="AlphaFoldDB" id="A0A8T2N2M1"/>
<evidence type="ECO:0000313" key="6">
    <source>
        <dbReference type="EMBL" id="KAG9334334.1"/>
    </source>
</evidence>
<dbReference type="Pfam" id="PF02709">
    <property type="entry name" value="Glyco_transf_7C"/>
    <property type="match status" value="1"/>
</dbReference>
<dbReference type="Gene3D" id="3.90.550.10">
    <property type="entry name" value="Spore Coat Polysaccharide Biosynthesis Protein SpsA, Chain A"/>
    <property type="match status" value="1"/>
</dbReference>
<evidence type="ECO:0008006" key="8">
    <source>
        <dbReference type="Google" id="ProtNLM"/>
    </source>
</evidence>
<dbReference type="InterPro" id="IPR035992">
    <property type="entry name" value="Ricin_B-like_lectins"/>
</dbReference>
<dbReference type="GO" id="GO:0004653">
    <property type="term" value="F:polypeptide N-acetylgalactosaminyltransferase activity"/>
    <property type="evidence" value="ECO:0007669"/>
    <property type="project" value="TreeGrafter"/>
</dbReference>
<dbReference type="SUPFAM" id="SSF53448">
    <property type="entry name" value="Nucleotide-diphospho-sugar transferases"/>
    <property type="match status" value="1"/>
</dbReference>
<dbReference type="GO" id="GO:0005112">
    <property type="term" value="F:Notch binding"/>
    <property type="evidence" value="ECO:0007669"/>
    <property type="project" value="TreeGrafter"/>
</dbReference>
<dbReference type="OrthoDB" id="5988548at2759"/>
<accession>A0A8T2N2M1</accession>
<reference evidence="6" key="1">
    <citation type="thesis" date="2021" institute="BYU ScholarsArchive" country="Provo, UT, USA">
        <title>Applications of and Algorithms for Genome Assembly and Genomic Analyses with an Emphasis on Marine Teleosts.</title>
        <authorList>
            <person name="Pickett B.D."/>
        </authorList>
    </citation>
    <scope>NUCLEOTIDE SEQUENCE</scope>
    <source>
        <strain evidence="6">HI-2016</strain>
    </source>
</reference>
<dbReference type="PANTHER" id="PTHR11675">
    <property type="entry name" value="N-ACETYLGALACTOSAMINYLTRANSFERASE"/>
    <property type="match status" value="1"/>
</dbReference>
<dbReference type="GO" id="GO:0005794">
    <property type="term" value="C:Golgi apparatus"/>
    <property type="evidence" value="ECO:0007669"/>
    <property type="project" value="TreeGrafter"/>
</dbReference>
<evidence type="ECO:0000313" key="7">
    <source>
        <dbReference type="Proteomes" id="UP000824540"/>
    </source>
</evidence>
<dbReference type="GO" id="GO:0008593">
    <property type="term" value="P:regulation of Notch signaling pathway"/>
    <property type="evidence" value="ECO:0007669"/>
    <property type="project" value="TreeGrafter"/>
</dbReference>
<evidence type="ECO:0000256" key="2">
    <source>
        <dbReference type="ARBA" id="ARBA00022734"/>
    </source>
</evidence>
<gene>
    <name evidence="6" type="ORF">JZ751_008220</name>
</gene>